<dbReference type="Proteomes" id="UP000281604">
    <property type="component" value="Unassembled WGS sequence"/>
</dbReference>
<protein>
    <submittedName>
        <fullName evidence="1">Uncharacterized protein</fullName>
    </submittedName>
</protein>
<accession>A0A3M4AHT3</accession>
<evidence type="ECO:0000313" key="1">
    <source>
        <dbReference type="EMBL" id="RMP06409.1"/>
    </source>
</evidence>
<organism evidence="1 2">
    <name type="scientific">Pseudomonas syringae pv. persicae</name>
    <dbReference type="NCBI Taxonomy" id="237306"/>
    <lineage>
        <taxon>Bacteria</taxon>
        <taxon>Pseudomonadati</taxon>
        <taxon>Pseudomonadota</taxon>
        <taxon>Gammaproteobacteria</taxon>
        <taxon>Pseudomonadales</taxon>
        <taxon>Pseudomonadaceae</taxon>
        <taxon>Pseudomonas</taxon>
    </lineage>
</organism>
<name>A0A3M4AHT3_9PSED</name>
<reference evidence="1 2" key="1">
    <citation type="submission" date="2018-08" db="EMBL/GenBank/DDBJ databases">
        <title>Recombination of ecologically and evolutionarily significant loci maintains genetic cohesion in the Pseudomonas syringae species complex.</title>
        <authorList>
            <person name="Dillon M."/>
            <person name="Thakur S."/>
            <person name="Almeida R.N.D."/>
            <person name="Weir B.S."/>
            <person name="Guttman D.S."/>
        </authorList>
    </citation>
    <scope>NUCLEOTIDE SEQUENCE [LARGE SCALE GENOMIC DNA]</scope>
    <source>
        <strain evidence="1 2">ICMP 3706</strain>
    </source>
</reference>
<proteinExistence type="predicted"/>
<gene>
    <name evidence="1" type="ORF">ALQ30_100780</name>
</gene>
<comment type="caution">
    <text evidence="1">The sequence shown here is derived from an EMBL/GenBank/DDBJ whole genome shotgun (WGS) entry which is preliminary data.</text>
</comment>
<evidence type="ECO:0000313" key="2">
    <source>
        <dbReference type="Proteomes" id="UP000281604"/>
    </source>
</evidence>
<sequence>MGKEEVLLDDAWKHTTLHHMKTALLCKDQPDRAIRNQTSRVLNCDDCTEYCFHNAHQNGLLTLANVADADGPHMVESLGGNSLVVWLPGWLGSCLSHPDE</sequence>
<dbReference type="AlphaFoldDB" id="A0A3M4AHT3"/>
<dbReference type="EMBL" id="RBQE01000293">
    <property type="protein sequence ID" value="RMP06409.1"/>
    <property type="molecule type" value="Genomic_DNA"/>
</dbReference>